<name>A0A2T3IYY7_9GAMM</name>
<dbReference type="AlphaFoldDB" id="A0A2T3IYY7"/>
<keyword evidence="2" id="KW-1185">Reference proteome</keyword>
<dbReference type="RefSeq" id="WP_107348916.1">
    <property type="nucleotide sequence ID" value="NZ_PYMH01000004.1"/>
</dbReference>
<dbReference type="Proteomes" id="UP000241222">
    <property type="component" value="Unassembled WGS sequence"/>
</dbReference>
<comment type="caution">
    <text evidence="1">The sequence shown here is derived from an EMBL/GenBank/DDBJ whole genome shotgun (WGS) entry which is preliminary data.</text>
</comment>
<protein>
    <submittedName>
        <fullName evidence="1">Uncharacterized protein</fullName>
    </submittedName>
</protein>
<proteinExistence type="predicted"/>
<accession>A0A2T3IYY7</accession>
<dbReference type="EMBL" id="PYMH01000004">
    <property type="protein sequence ID" value="PSU33869.1"/>
    <property type="molecule type" value="Genomic_DNA"/>
</dbReference>
<evidence type="ECO:0000313" key="1">
    <source>
        <dbReference type="EMBL" id="PSU33869.1"/>
    </source>
</evidence>
<evidence type="ECO:0000313" key="2">
    <source>
        <dbReference type="Proteomes" id="UP000241222"/>
    </source>
</evidence>
<reference evidence="1 2" key="1">
    <citation type="submission" date="2018-03" db="EMBL/GenBank/DDBJ databases">
        <title>Whole genome sequencing of Histamine producing bacteria.</title>
        <authorList>
            <person name="Butler K."/>
        </authorList>
    </citation>
    <scope>NUCLEOTIDE SEQUENCE [LARGE SCALE GENOMIC DNA]</scope>
    <source>
        <strain evidence="1 2">JCM 13586</strain>
    </source>
</reference>
<organism evidence="1 2">
    <name type="scientific">Photobacterium lutimaris</name>
    <dbReference type="NCBI Taxonomy" id="388278"/>
    <lineage>
        <taxon>Bacteria</taxon>
        <taxon>Pseudomonadati</taxon>
        <taxon>Pseudomonadota</taxon>
        <taxon>Gammaproteobacteria</taxon>
        <taxon>Vibrionales</taxon>
        <taxon>Vibrionaceae</taxon>
        <taxon>Photobacterium</taxon>
    </lineage>
</organism>
<gene>
    <name evidence="1" type="ORF">C9I99_10885</name>
</gene>
<sequence>MIYLVILWGEETFSGSINHLPILLTDMTREFMGGIIGNYRATDKRKMQYNVLKILIDRFGWWLGGKSRKKATAIG</sequence>